<dbReference type="Pfam" id="PF19065">
    <property type="entry name" value="P8_CR"/>
    <property type="match status" value="1"/>
</dbReference>
<name>A0A6C0HVL5_9ZZZZ</name>
<dbReference type="EMBL" id="MN740017">
    <property type="protein sequence ID" value="QHT84287.1"/>
    <property type="molecule type" value="Genomic_DNA"/>
</dbReference>
<dbReference type="InterPro" id="IPR043916">
    <property type="entry name" value="P8_CR"/>
</dbReference>
<evidence type="ECO:0000313" key="2">
    <source>
        <dbReference type="EMBL" id="QHT84287.1"/>
    </source>
</evidence>
<organism evidence="2">
    <name type="scientific">viral metagenome</name>
    <dbReference type="NCBI Taxonomy" id="1070528"/>
    <lineage>
        <taxon>unclassified sequences</taxon>
        <taxon>metagenomes</taxon>
        <taxon>organismal metagenomes</taxon>
    </lineage>
</organism>
<reference evidence="2" key="1">
    <citation type="journal article" date="2020" name="Nature">
        <title>Giant virus diversity and host interactions through global metagenomics.</title>
        <authorList>
            <person name="Schulz F."/>
            <person name="Roux S."/>
            <person name="Paez-Espino D."/>
            <person name="Jungbluth S."/>
            <person name="Walsh D.A."/>
            <person name="Denef V.J."/>
            <person name="McMahon K.D."/>
            <person name="Konstantinidis K.T."/>
            <person name="Eloe-Fadrosh E.A."/>
            <person name="Kyrpides N.C."/>
            <person name="Woyke T."/>
        </authorList>
    </citation>
    <scope>NUCLEOTIDE SEQUENCE</scope>
    <source>
        <strain evidence="2">GVMAG-M-3300023184-177</strain>
    </source>
</reference>
<dbReference type="AlphaFoldDB" id="A0A6C0HVL5"/>
<protein>
    <recommendedName>
        <fullName evidence="1">Minor capsid protein P8 central region domain-containing protein</fullName>
    </recommendedName>
</protein>
<accession>A0A6C0HVL5</accession>
<feature type="domain" description="Minor capsid protein P8 central region" evidence="1">
    <location>
        <begin position="22"/>
        <end position="143"/>
    </location>
</feature>
<sequence>MLSYNNYKPTDKEREFVGKLINIEPNDISYKFFSDVNIDYINSSLINMVMEETYKRYEKRIQIQPQRKHIVIAAMRHIYFKNIKNVLTADEEVARLNKEVLRQMLGTAMTELIAYLRYIHDYNNIIPLELPKSDSIKIDSTLPGFSSLFDY</sequence>
<proteinExistence type="predicted"/>
<evidence type="ECO:0000259" key="1">
    <source>
        <dbReference type="Pfam" id="PF19065"/>
    </source>
</evidence>